<evidence type="ECO:0000256" key="3">
    <source>
        <dbReference type="ARBA" id="ARBA00022630"/>
    </source>
</evidence>
<keyword evidence="5" id="KW-0809">Transit peptide</keyword>
<comment type="pathway">
    <text evidence="7">Amino-acid metabolism; lysine degradation.</text>
</comment>
<proteinExistence type="inferred from homology"/>
<dbReference type="InterPro" id="IPR009075">
    <property type="entry name" value="AcylCo_DH/oxidase_C"/>
</dbReference>
<evidence type="ECO:0000256" key="4">
    <source>
        <dbReference type="ARBA" id="ARBA00022827"/>
    </source>
</evidence>
<dbReference type="Pfam" id="PF02771">
    <property type="entry name" value="Acyl-CoA_dh_N"/>
    <property type="match status" value="1"/>
</dbReference>
<comment type="catalytic activity">
    <reaction evidence="10">
        <text>glutaryl-CoA + oxidized [electron-transfer flavoprotein] + 2 H(+) = (2E)-butenoyl-CoA + reduced [electron-transfer flavoprotein] + CO2</text>
        <dbReference type="Rhea" id="RHEA:13389"/>
        <dbReference type="Rhea" id="RHEA-COMP:10685"/>
        <dbReference type="Rhea" id="RHEA-COMP:10686"/>
        <dbReference type="ChEBI" id="CHEBI:15378"/>
        <dbReference type="ChEBI" id="CHEBI:16526"/>
        <dbReference type="ChEBI" id="CHEBI:57332"/>
        <dbReference type="ChEBI" id="CHEBI:57378"/>
        <dbReference type="ChEBI" id="CHEBI:57692"/>
        <dbReference type="ChEBI" id="CHEBI:58307"/>
        <dbReference type="EC" id="1.3.8.6"/>
    </reaction>
</comment>
<comment type="pathway">
    <text evidence="8">Amino-acid metabolism; tryptophan metabolism.</text>
</comment>
<dbReference type="PROSITE" id="PS00073">
    <property type="entry name" value="ACYL_COA_DH_2"/>
    <property type="match status" value="1"/>
</dbReference>
<evidence type="ECO:0000256" key="5">
    <source>
        <dbReference type="ARBA" id="ARBA00022946"/>
    </source>
</evidence>
<evidence type="ECO:0000313" key="15">
    <source>
        <dbReference type="EMBL" id="MFD2892472.1"/>
    </source>
</evidence>
<comment type="similarity">
    <text evidence="2 11">Belongs to the acyl-CoA dehydrogenase family.</text>
</comment>
<dbReference type="InterPro" id="IPR037069">
    <property type="entry name" value="AcylCoA_DH/ox_N_sf"/>
</dbReference>
<evidence type="ECO:0000256" key="6">
    <source>
        <dbReference type="ARBA" id="ARBA00023002"/>
    </source>
</evidence>
<keyword evidence="4 11" id="KW-0274">FAD</keyword>
<comment type="cofactor">
    <cofactor evidence="1 11">
        <name>FAD</name>
        <dbReference type="ChEBI" id="CHEBI:57692"/>
    </cofactor>
</comment>
<keyword evidence="16" id="KW-1185">Reference proteome</keyword>
<evidence type="ECO:0000256" key="1">
    <source>
        <dbReference type="ARBA" id="ARBA00001974"/>
    </source>
</evidence>
<dbReference type="PANTHER" id="PTHR42807:SF1">
    <property type="entry name" value="GLUTARYL-COA DEHYDROGENASE, MITOCHONDRIAL"/>
    <property type="match status" value="1"/>
</dbReference>
<dbReference type="Pfam" id="PF02770">
    <property type="entry name" value="Acyl-CoA_dh_M"/>
    <property type="match status" value="1"/>
</dbReference>
<dbReference type="Gene3D" id="1.20.140.10">
    <property type="entry name" value="Butyryl-CoA Dehydrogenase, subunit A, domain 3"/>
    <property type="match status" value="1"/>
</dbReference>
<dbReference type="SUPFAM" id="SSF56645">
    <property type="entry name" value="Acyl-CoA dehydrogenase NM domain-like"/>
    <property type="match status" value="1"/>
</dbReference>
<dbReference type="InterPro" id="IPR006091">
    <property type="entry name" value="Acyl-CoA_Oxase/DH_mid-dom"/>
</dbReference>
<feature type="domain" description="Acyl-CoA dehydrogenase/oxidase C-terminal" evidence="12">
    <location>
        <begin position="238"/>
        <end position="383"/>
    </location>
</feature>
<dbReference type="Gene3D" id="1.10.540.10">
    <property type="entry name" value="Acyl-CoA dehydrogenase/oxidase, N-terminal domain"/>
    <property type="match status" value="1"/>
</dbReference>
<evidence type="ECO:0000256" key="7">
    <source>
        <dbReference type="ARBA" id="ARBA00037899"/>
    </source>
</evidence>
<evidence type="ECO:0000256" key="8">
    <source>
        <dbReference type="ARBA" id="ARBA00037927"/>
    </source>
</evidence>
<dbReference type="InterPro" id="IPR046373">
    <property type="entry name" value="Acyl-CoA_Oxase/DH_mid-dom_sf"/>
</dbReference>
<evidence type="ECO:0000256" key="10">
    <source>
        <dbReference type="ARBA" id="ARBA00049493"/>
    </source>
</evidence>
<comment type="caution">
    <text evidence="15">The sequence shown here is derived from an EMBL/GenBank/DDBJ whole genome shotgun (WGS) entry which is preliminary data.</text>
</comment>
<dbReference type="InterPro" id="IPR036250">
    <property type="entry name" value="AcylCo_DH-like_C"/>
</dbReference>
<dbReference type="SUPFAM" id="SSF47203">
    <property type="entry name" value="Acyl-CoA dehydrogenase C-terminal domain-like"/>
    <property type="match status" value="1"/>
</dbReference>
<evidence type="ECO:0000259" key="12">
    <source>
        <dbReference type="Pfam" id="PF00441"/>
    </source>
</evidence>
<dbReference type="PANTHER" id="PTHR42807">
    <property type="entry name" value="GLUTARYL-COA DEHYDROGENASE, MITOCHONDRIAL"/>
    <property type="match status" value="1"/>
</dbReference>
<dbReference type="Proteomes" id="UP001597534">
    <property type="component" value="Unassembled WGS sequence"/>
</dbReference>
<dbReference type="InterPro" id="IPR013786">
    <property type="entry name" value="AcylCoA_DH/ox_N"/>
</dbReference>
<dbReference type="InterPro" id="IPR009100">
    <property type="entry name" value="AcylCoA_DH/oxidase_NM_dom_sf"/>
</dbReference>
<dbReference type="EMBL" id="JBHUPC010000013">
    <property type="protein sequence ID" value="MFD2892472.1"/>
    <property type="molecule type" value="Genomic_DNA"/>
</dbReference>
<dbReference type="RefSeq" id="WP_379812138.1">
    <property type="nucleotide sequence ID" value="NZ_JBHUPC010000013.1"/>
</dbReference>
<keyword evidence="6 11" id="KW-0560">Oxidoreductase</keyword>
<dbReference type="EC" id="1.3.8.6" evidence="9"/>
<dbReference type="InterPro" id="IPR006089">
    <property type="entry name" value="Acyl-CoA_DH_CS"/>
</dbReference>
<evidence type="ECO:0000256" key="2">
    <source>
        <dbReference type="ARBA" id="ARBA00009347"/>
    </source>
</evidence>
<evidence type="ECO:0000259" key="14">
    <source>
        <dbReference type="Pfam" id="PF02771"/>
    </source>
</evidence>
<organism evidence="15 16">
    <name type="scientific">Flavobacterium chuncheonense</name>
    <dbReference type="NCBI Taxonomy" id="2026653"/>
    <lineage>
        <taxon>Bacteria</taxon>
        <taxon>Pseudomonadati</taxon>
        <taxon>Bacteroidota</taxon>
        <taxon>Flavobacteriia</taxon>
        <taxon>Flavobacteriales</taxon>
        <taxon>Flavobacteriaceae</taxon>
        <taxon>Flavobacterium</taxon>
    </lineage>
</organism>
<dbReference type="Gene3D" id="2.40.110.10">
    <property type="entry name" value="Butyryl-CoA Dehydrogenase, subunit A, domain 2"/>
    <property type="match status" value="1"/>
</dbReference>
<accession>A0ABW5YNI9</accession>
<gene>
    <name evidence="15" type="ORF">ACFS5J_10655</name>
</gene>
<feature type="domain" description="Acyl-CoA dehydrogenase/oxidase N-terminal" evidence="14">
    <location>
        <begin position="19"/>
        <end position="131"/>
    </location>
</feature>
<evidence type="ECO:0000259" key="13">
    <source>
        <dbReference type="Pfam" id="PF02770"/>
    </source>
</evidence>
<keyword evidence="3 11" id="KW-0285">Flavoprotein</keyword>
<protein>
    <recommendedName>
        <fullName evidence="9">glutaryl-CoA dehydrogenase (ETF)</fullName>
        <ecNumber evidence="9">1.3.8.6</ecNumber>
    </recommendedName>
</protein>
<reference evidence="16" key="1">
    <citation type="journal article" date="2019" name="Int. J. Syst. Evol. Microbiol.">
        <title>The Global Catalogue of Microorganisms (GCM) 10K type strain sequencing project: providing services to taxonomists for standard genome sequencing and annotation.</title>
        <authorList>
            <consortium name="The Broad Institute Genomics Platform"/>
            <consortium name="The Broad Institute Genome Sequencing Center for Infectious Disease"/>
            <person name="Wu L."/>
            <person name="Ma J."/>
        </authorList>
    </citation>
    <scope>NUCLEOTIDE SEQUENCE [LARGE SCALE GENOMIC DNA]</scope>
    <source>
        <strain evidence="16">KCTC 22671</strain>
    </source>
</reference>
<evidence type="ECO:0000313" key="16">
    <source>
        <dbReference type="Proteomes" id="UP001597534"/>
    </source>
</evidence>
<dbReference type="InterPro" id="IPR052033">
    <property type="entry name" value="Glutaryl-CoA_DH_mitochondrial"/>
</dbReference>
<name>A0ABW5YNI9_9FLAO</name>
<dbReference type="Pfam" id="PF00441">
    <property type="entry name" value="Acyl-CoA_dh_1"/>
    <property type="match status" value="1"/>
</dbReference>
<sequence>MKPDLFQAPDYYQLDDLLSEEHKLVRDAARAWVKKEVSPIIEEYAQRAEFPKQIVKGLGEIGGFGPYIPVEYGGAGLDQISYGLIMQEIERGDSGVRSTSSVQSSLVMYPIWKYGNEEQRMKYLPKLATGEFIGCFGLTEPDFGSNPGGMVTNFKDMGDHYLLNGAKMWISNAPFADIAVVWAKNEEGRIHGLIVERGMKGFSTPETHNKWSLRASATGELIFDNVKVPKENLLPNKSGLGAPLGCLDSARYGIAWGAIGAAMDCYDTALRYAKERIQFDKPIGATQLQQKKLAEMITEITKAQLLTWRLGVLRNEGRATTAQISMAKRNNVEMAINIAREARQILGGMGITGEYSIMRHMMNLESVITYEGTHDIHLLITGMDVTGFPAFK</sequence>
<feature type="domain" description="Acyl-CoA oxidase/dehydrogenase middle" evidence="13">
    <location>
        <begin position="135"/>
        <end position="226"/>
    </location>
</feature>
<evidence type="ECO:0000256" key="11">
    <source>
        <dbReference type="RuleBase" id="RU362125"/>
    </source>
</evidence>
<evidence type="ECO:0000256" key="9">
    <source>
        <dbReference type="ARBA" id="ARBA00039033"/>
    </source>
</evidence>